<evidence type="ECO:0000256" key="5">
    <source>
        <dbReference type="ARBA" id="ARBA00022989"/>
    </source>
</evidence>
<dbReference type="InterPro" id="IPR001320">
    <property type="entry name" value="Iontro_rcpt_C"/>
</dbReference>
<feature type="domain" description="Ionotropic glutamate receptor C-terminal" evidence="10">
    <location>
        <begin position="188"/>
        <end position="366"/>
    </location>
</feature>
<evidence type="ECO:0000313" key="11">
    <source>
        <dbReference type="EMBL" id="KAJ9593931.1"/>
    </source>
</evidence>
<gene>
    <name evidence="11" type="ORF">L9F63_014645</name>
</gene>
<dbReference type="AlphaFoldDB" id="A0AAD8A7I2"/>
<sequence length="435" mass="50415">MDNASIFLDSHVTVAQPGYDKNQMVLNEVYRIGNNPVIVTPNQYWSPGQKLQPRPSRNNFGGITINAAIIVRDSWDTFLDLRYRKSNTLSKGTYVLMLHISRLLNFTMNLTKTDTWGYPKKNSPCYDGVIGLLECHDVEISANGLLQREARMDRVDYAGETVDFGGKFRFLKPALSEISIIYTLPFKATVWIAYIVILAIMTIMLYISQRLEHHMDPTKQTVLFGDTVLNSVAVVCQEGTSRTPDSFSSRIIFLFILILSLFLTASYSAIIVSLLQTSSNAINDLKELLDSSFTLTMRDIVYNFKLVNDTRDPLIKKLFYERLYSVPYHKAFVTQEEGVENMRKGLYAFYGESDAYWIMSDTYEEEEKCMLKEIQINAYDMLAYPVKKGSQFRDFIKRKTYQLREAGLTSREHKIWFAQKPKMWRFWSWICKRSY</sequence>
<dbReference type="PANTHER" id="PTHR42643">
    <property type="entry name" value="IONOTROPIC RECEPTOR 20A-RELATED"/>
    <property type="match status" value="1"/>
</dbReference>
<keyword evidence="4 9" id="KW-0812">Transmembrane</keyword>
<organism evidence="11 12">
    <name type="scientific">Diploptera punctata</name>
    <name type="common">Pacific beetle cockroach</name>
    <dbReference type="NCBI Taxonomy" id="6984"/>
    <lineage>
        <taxon>Eukaryota</taxon>
        <taxon>Metazoa</taxon>
        <taxon>Ecdysozoa</taxon>
        <taxon>Arthropoda</taxon>
        <taxon>Hexapoda</taxon>
        <taxon>Insecta</taxon>
        <taxon>Pterygota</taxon>
        <taxon>Neoptera</taxon>
        <taxon>Polyneoptera</taxon>
        <taxon>Dictyoptera</taxon>
        <taxon>Blattodea</taxon>
        <taxon>Blaberoidea</taxon>
        <taxon>Blaberidae</taxon>
        <taxon>Diplopterinae</taxon>
        <taxon>Diploptera</taxon>
    </lineage>
</organism>
<evidence type="ECO:0000313" key="12">
    <source>
        <dbReference type="Proteomes" id="UP001233999"/>
    </source>
</evidence>
<evidence type="ECO:0000256" key="7">
    <source>
        <dbReference type="ARBA" id="ARBA00023170"/>
    </source>
</evidence>
<dbReference type="EMBL" id="JASPKZ010003086">
    <property type="protein sequence ID" value="KAJ9593931.1"/>
    <property type="molecule type" value="Genomic_DNA"/>
</dbReference>
<dbReference type="GO" id="GO:0015276">
    <property type="term" value="F:ligand-gated monoatomic ion channel activity"/>
    <property type="evidence" value="ECO:0007669"/>
    <property type="project" value="InterPro"/>
</dbReference>
<keyword evidence="3" id="KW-1003">Cell membrane</keyword>
<evidence type="ECO:0000256" key="1">
    <source>
        <dbReference type="ARBA" id="ARBA00004651"/>
    </source>
</evidence>
<keyword evidence="5 9" id="KW-1133">Transmembrane helix</keyword>
<protein>
    <recommendedName>
        <fullName evidence="10">Ionotropic glutamate receptor C-terminal domain-containing protein</fullName>
    </recommendedName>
</protein>
<comment type="subcellular location">
    <subcellularLocation>
        <location evidence="1">Cell membrane</location>
        <topology evidence="1">Multi-pass membrane protein</topology>
    </subcellularLocation>
</comment>
<dbReference type="Proteomes" id="UP001233999">
    <property type="component" value="Unassembled WGS sequence"/>
</dbReference>
<comment type="caution">
    <text evidence="11">The sequence shown here is derived from an EMBL/GenBank/DDBJ whole genome shotgun (WGS) entry which is preliminary data.</text>
</comment>
<evidence type="ECO:0000256" key="4">
    <source>
        <dbReference type="ARBA" id="ARBA00022692"/>
    </source>
</evidence>
<dbReference type="Pfam" id="PF00060">
    <property type="entry name" value="Lig_chan"/>
    <property type="match status" value="1"/>
</dbReference>
<feature type="transmembrane region" description="Helical" evidence="9">
    <location>
        <begin position="188"/>
        <end position="207"/>
    </location>
</feature>
<feature type="transmembrane region" description="Helical" evidence="9">
    <location>
        <begin position="251"/>
        <end position="275"/>
    </location>
</feature>
<dbReference type="GO" id="GO:0005886">
    <property type="term" value="C:plasma membrane"/>
    <property type="evidence" value="ECO:0007669"/>
    <property type="project" value="UniProtKB-SubCell"/>
</dbReference>
<evidence type="ECO:0000256" key="6">
    <source>
        <dbReference type="ARBA" id="ARBA00023136"/>
    </source>
</evidence>
<comment type="similarity">
    <text evidence="2">Belongs to the glutamate-gated ion channel (TC 1.A.10.1) family.</text>
</comment>
<keyword evidence="7" id="KW-0675">Receptor</keyword>
<evidence type="ECO:0000256" key="8">
    <source>
        <dbReference type="ARBA" id="ARBA00023180"/>
    </source>
</evidence>
<dbReference type="SUPFAM" id="SSF53850">
    <property type="entry name" value="Periplasmic binding protein-like II"/>
    <property type="match status" value="1"/>
</dbReference>
<dbReference type="PANTHER" id="PTHR42643:SF33">
    <property type="entry name" value="GLUTAMATE RECEPTOR 2-LIKE PROTEIN"/>
    <property type="match status" value="1"/>
</dbReference>
<evidence type="ECO:0000256" key="9">
    <source>
        <dbReference type="SAM" id="Phobius"/>
    </source>
</evidence>
<accession>A0AAD8A7I2</accession>
<evidence type="ECO:0000256" key="2">
    <source>
        <dbReference type="ARBA" id="ARBA00008685"/>
    </source>
</evidence>
<name>A0AAD8A7I2_DIPPU</name>
<proteinExistence type="inferred from homology"/>
<dbReference type="InterPro" id="IPR052192">
    <property type="entry name" value="Insect_Ionotropic_Sensory_Rcpt"/>
</dbReference>
<evidence type="ECO:0000259" key="10">
    <source>
        <dbReference type="Pfam" id="PF00060"/>
    </source>
</evidence>
<evidence type="ECO:0000256" key="3">
    <source>
        <dbReference type="ARBA" id="ARBA00022475"/>
    </source>
</evidence>
<dbReference type="Gene3D" id="1.10.287.70">
    <property type="match status" value="1"/>
</dbReference>
<reference evidence="11" key="1">
    <citation type="journal article" date="2023" name="IScience">
        <title>Live-bearing cockroach genome reveals convergent evolutionary mechanisms linked to viviparity in insects and beyond.</title>
        <authorList>
            <person name="Fouks B."/>
            <person name="Harrison M.C."/>
            <person name="Mikhailova A.A."/>
            <person name="Marchal E."/>
            <person name="English S."/>
            <person name="Carruthers M."/>
            <person name="Jennings E.C."/>
            <person name="Chiamaka E.L."/>
            <person name="Frigard R.A."/>
            <person name="Pippel M."/>
            <person name="Attardo G.M."/>
            <person name="Benoit J.B."/>
            <person name="Bornberg-Bauer E."/>
            <person name="Tobe S.S."/>
        </authorList>
    </citation>
    <scope>NUCLEOTIDE SEQUENCE</scope>
    <source>
        <strain evidence="11">Stay&amp;Tobe</strain>
    </source>
</reference>
<keyword evidence="12" id="KW-1185">Reference proteome</keyword>
<reference evidence="11" key="2">
    <citation type="submission" date="2023-05" db="EMBL/GenBank/DDBJ databases">
        <authorList>
            <person name="Fouks B."/>
        </authorList>
    </citation>
    <scope>NUCLEOTIDE SEQUENCE</scope>
    <source>
        <strain evidence="11">Stay&amp;Tobe</strain>
        <tissue evidence="11">Testes</tissue>
    </source>
</reference>
<keyword evidence="6 9" id="KW-0472">Membrane</keyword>
<dbReference type="GO" id="GO:0050906">
    <property type="term" value="P:detection of stimulus involved in sensory perception"/>
    <property type="evidence" value="ECO:0007669"/>
    <property type="project" value="UniProtKB-ARBA"/>
</dbReference>
<keyword evidence="8" id="KW-0325">Glycoprotein</keyword>